<keyword evidence="5" id="KW-0547">Nucleotide-binding</keyword>
<gene>
    <name evidence="8" type="ORF">C5L14_02315</name>
</gene>
<protein>
    <submittedName>
        <fullName evidence="8">Sugar ABC transporter ATP-binding protein</fullName>
    </submittedName>
</protein>
<accession>A0A2S9QJB0</accession>
<evidence type="ECO:0000256" key="4">
    <source>
        <dbReference type="ARBA" id="ARBA00022737"/>
    </source>
</evidence>
<dbReference type="InterPro" id="IPR003593">
    <property type="entry name" value="AAA+_ATPase"/>
</dbReference>
<name>A0A2S9QJB0_9HYPH</name>
<dbReference type="RefSeq" id="WP_105860396.1">
    <property type="nucleotide sequence ID" value="NZ_PUEJ01000001.1"/>
</dbReference>
<dbReference type="Gene3D" id="3.40.50.300">
    <property type="entry name" value="P-loop containing nucleotide triphosphate hydrolases"/>
    <property type="match status" value="2"/>
</dbReference>
<evidence type="ECO:0000256" key="2">
    <source>
        <dbReference type="ARBA" id="ARBA00022448"/>
    </source>
</evidence>
<keyword evidence="4" id="KW-0677">Repeat</keyword>
<proteinExistence type="inferred from homology"/>
<feature type="domain" description="ABC transporter" evidence="7">
    <location>
        <begin position="15"/>
        <end position="251"/>
    </location>
</feature>
<dbReference type="PROSITE" id="PS50893">
    <property type="entry name" value="ABC_TRANSPORTER_2"/>
    <property type="match status" value="2"/>
</dbReference>
<dbReference type="SMART" id="SM00382">
    <property type="entry name" value="AAA"/>
    <property type="match status" value="2"/>
</dbReference>
<feature type="domain" description="ABC transporter" evidence="7">
    <location>
        <begin position="265"/>
        <end position="509"/>
    </location>
</feature>
<reference evidence="8 9" key="1">
    <citation type="submission" date="2018-02" db="EMBL/GenBank/DDBJ databases">
        <title>Whole genome sequencing of endophytic bacterium.</title>
        <authorList>
            <person name="Eedara R."/>
            <person name="Podile A.R."/>
        </authorList>
    </citation>
    <scope>NUCLEOTIDE SEQUENCE [LARGE SCALE GENOMIC DNA]</scope>
    <source>
        <strain evidence="8 9">RP1T</strain>
    </source>
</reference>
<keyword evidence="2" id="KW-0813">Transport</keyword>
<dbReference type="PANTHER" id="PTHR43790">
    <property type="entry name" value="CARBOHYDRATE TRANSPORT ATP-BINDING PROTEIN MG119-RELATED"/>
    <property type="match status" value="1"/>
</dbReference>
<evidence type="ECO:0000256" key="6">
    <source>
        <dbReference type="ARBA" id="ARBA00022840"/>
    </source>
</evidence>
<dbReference type="PROSITE" id="PS00211">
    <property type="entry name" value="ABC_TRANSPORTER_1"/>
    <property type="match status" value="1"/>
</dbReference>
<evidence type="ECO:0000313" key="9">
    <source>
        <dbReference type="Proteomes" id="UP000237682"/>
    </source>
</evidence>
<dbReference type="GO" id="GO:0005524">
    <property type="term" value="F:ATP binding"/>
    <property type="evidence" value="ECO:0007669"/>
    <property type="project" value="UniProtKB-KW"/>
</dbReference>
<keyword evidence="6 8" id="KW-0067">ATP-binding</keyword>
<keyword evidence="9" id="KW-1185">Reference proteome</keyword>
<dbReference type="OrthoDB" id="9805029at2"/>
<dbReference type="InterPro" id="IPR003439">
    <property type="entry name" value="ABC_transporter-like_ATP-bd"/>
</dbReference>
<evidence type="ECO:0000259" key="7">
    <source>
        <dbReference type="PROSITE" id="PS50893"/>
    </source>
</evidence>
<sequence length="516" mass="55890">MSSPSVQIASPKAAVAACDISRSFGPTIAVDGVSFEIRAGETHALLGENGAGKSTLVKLLSGLITPTAGHFEIFGQQAVLASPRTAHRLGIQTAFQELTIVKDLTVLDNMLLPYPPTLLGQIRRSEARRQVADHLDALGLAAIDLDTDLRDLDLNLRQKIEIARALFRRPSILLLDEPTSTLSGRDIDWLGGLIDGLKRDGVTVVFISHRMAEVRAFCDRVTVLRGGRHIATASLADVADEDLIGMIAGRELGRSFPPKPPVPSLTGDPVLSVNGLGTHKRLERVGFDLRAGEILGVAGLQGMGQLELFSALFGMEEYRGEIRIDGQPVTLTSPRDAIEARIGISLVPEDRKTEALFLKLDGQRNVSLPVVERYTRFGLIDEDSEERDVARVFGRLNVQMRALWTSVKSFSGGNQQKIAIAKWLFAQSRVLLLFDPTRGIDVGTKHEIYALIQQYAAAGGAVLFHSTEIAELDHLAHRVLVLYRGRVAADLSGPAICEDAILRATLGSASTIQEAS</sequence>
<comment type="similarity">
    <text evidence="1">Belongs to the ABC transporter superfamily.</text>
</comment>
<dbReference type="EMBL" id="PUEJ01000001">
    <property type="protein sequence ID" value="PRH89433.1"/>
    <property type="molecule type" value="Genomic_DNA"/>
</dbReference>
<dbReference type="SUPFAM" id="SSF52540">
    <property type="entry name" value="P-loop containing nucleoside triphosphate hydrolases"/>
    <property type="match status" value="2"/>
</dbReference>
<dbReference type="InterPro" id="IPR017871">
    <property type="entry name" value="ABC_transporter-like_CS"/>
</dbReference>
<dbReference type="GO" id="GO:0016887">
    <property type="term" value="F:ATP hydrolysis activity"/>
    <property type="evidence" value="ECO:0007669"/>
    <property type="project" value="InterPro"/>
</dbReference>
<dbReference type="Pfam" id="PF00005">
    <property type="entry name" value="ABC_tran"/>
    <property type="match status" value="2"/>
</dbReference>
<keyword evidence="3" id="KW-0762">Sugar transport</keyword>
<comment type="caution">
    <text evidence="8">The sequence shown here is derived from an EMBL/GenBank/DDBJ whole genome shotgun (WGS) entry which is preliminary data.</text>
</comment>
<dbReference type="InterPro" id="IPR027417">
    <property type="entry name" value="P-loop_NTPase"/>
</dbReference>
<dbReference type="PANTHER" id="PTHR43790:SF9">
    <property type="entry name" value="GALACTOFURANOSE TRANSPORTER ATP-BINDING PROTEIN YTFR"/>
    <property type="match status" value="1"/>
</dbReference>
<evidence type="ECO:0000256" key="3">
    <source>
        <dbReference type="ARBA" id="ARBA00022597"/>
    </source>
</evidence>
<evidence type="ECO:0000256" key="5">
    <source>
        <dbReference type="ARBA" id="ARBA00022741"/>
    </source>
</evidence>
<dbReference type="InterPro" id="IPR050107">
    <property type="entry name" value="ABC_carbohydrate_import_ATPase"/>
</dbReference>
<evidence type="ECO:0000256" key="1">
    <source>
        <dbReference type="ARBA" id="ARBA00005417"/>
    </source>
</evidence>
<dbReference type="CDD" id="cd03215">
    <property type="entry name" value="ABC_Carb_Monos_II"/>
    <property type="match status" value="1"/>
</dbReference>
<dbReference type="AlphaFoldDB" id="A0A2S9QJB0"/>
<organism evidence="8 9">
    <name type="scientific">Labrys okinawensis</name>
    <dbReference type="NCBI Taxonomy" id="346911"/>
    <lineage>
        <taxon>Bacteria</taxon>
        <taxon>Pseudomonadati</taxon>
        <taxon>Pseudomonadota</taxon>
        <taxon>Alphaproteobacteria</taxon>
        <taxon>Hyphomicrobiales</taxon>
        <taxon>Xanthobacteraceae</taxon>
        <taxon>Labrys</taxon>
    </lineage>
</organism>
<evidence type="ECO:0000313" key="8">
    <source>
        <dbReference type="EMBL" id="PRH89433.1"/>
    </source>
</evidence>
<dbReference type="CDD" id="cd03216">
    <property type="entry name" value="ABC_Carb_Monos_I"/>
    <property type="match status" value="1"/>
</dbReference>
<dbReference type="Proteomes" id="UP000237682">
    <property type="component" value="Unassembled WGS sequence"/>
</dbReference>